<gene>
    <name evidence="1" type="ORF">GARC_5066</name>
</gene>
<dbReference type="RefSeq" id="WP_007625548.1">
    <property type="nucleotide sequence ID" value="NZ_BAEO01000067.1"/>
</dbReference>
<organism evidence="1 2">
    <name type="scientific">Paraglaciecola arctica BSs20135</name>
    <dbReference type="NCBI Taxonomy" id="493475"/>
    <lineage>
        <taxon>Bacteria</taxon>
        <taxon>Pseudomonadati</taxon>
        <taxon>Pseudomonadota</taxon>
        <taxon>Gammaproteobacteria</taxon>
        <taxon>Alteromonadales</taxon>
        <taxon>Alteromonadaceae</taxon>
        <taxon>Paraglaciecola</taxon>
    </lineage>
</organism>
<keyword evidence="2" id="KW-1185">Reference proteome</keyword>
<name>K6YDH4_9ALTE</name>
<dbReference type="AlphaFoldDB" id="K6YDH4"/>
<evidence type="ECO:0000313" key="1">
    <source>
        <dbReference type="EMBL" id="GAC22001.1"/>
    </source>
</evidence>
<comment type="caution">
    <text evidence="1">The sequence shown here is derived from an EMBL/GenBank/DDBJ whole genome shotgun (WGS) entry which is preliminary data.</text>
</comment>
<protein>
    <submittedName>
        <fullName evidence="1">Uncharacterized protein</fullName>
    </submittedName>
</protein>
<dbReference type="Proteomes" id="UP000006327">
    <property type="component" value="Unassembled WGS sequence"/>
</dbReference>
<dbReference type="OrthoDB" id="582107at2"/>
<reference evidence="1 2" key="1">
    <citation type="journal article" date="2017" name="Antonie Van Leeuwenhoek">
        <title>Rhizobium rhizosphaerae sp. nov., a novel species isolated from rice rhizosphere.</title>
        <authorList>
            <person name="Zhao J.J."/>
            <person name="Zhang J."/>
            <person name="Zhang R.J."/>
            <person name="Zhang C.W."/>
            <person name="Yin H.Q."/>
            <person name="Zhang X.X."/>
        </authorList>
    </citation>
    <scope>NUCLEOTIDE SEQUENCE [LARGE SCALE GENOMIC DNA]</scope>
    <source>
        <strain evidence="1 2">BSs20135</strain>
    </source>
</reference>
<evidence type="ECO:0000313" key="2">
    <source>
        <dbReference type="Proteomes" id="UP000006327"/>
    </source>
</evidence>
<dbReference type="eggNOG" id="ENOG502Z9YA">
    <property type="taxonomic scope" value="Bacteria"/>
</dbReference>
<proteinExistence type="predicted"/>
<accession>K6YDH4</accession>
<dbReference type="EMBL" id="BAEO01000067">
    <property type="protein sequence ID" value="GAC22001.1"/>
    <property type="molecule type" value="Genomic_DNA"/>
</dbReference>
<sequence length="288" mass="32968">MTLVVSWTRKTNTGRELWVMSDSRLSGGKCWDYGPKVFGIGRSDAVMAFAGDTAWTYPLIAQVTSYVESFVNLRERAIDFIDAQEKIIQMLNKSLHFVSDAACASEEVPECTFIFAGYSAKKQCFILNKIIFHPKLKKFEIRRGKKVNDELLAVIGDQGPVSEISSRISQIEKNHTDTDFKLGMVPSEVFFDILSSGQFREIGGAPQLTKIYQNMNQKHFGVYWPPELPNEEQKIYLRGRELGKYEVLDHPWVFAPSEGRFYWHDFSPDEMRAKSNAEKELVSLQSRK</sequence>